<keyword evidence="1" id="KW-0472">Membrane</keyword>
<organism evidence="2">
    <name type="scientific">Octopus bimaculoides</name>
    <name type="common">California two-spotted octopus</name>
    <dbReference type="NCBI Taxonomy" id="37653"/>
    <lineage>
        <taxon>Eukaryota</taxon>
        <taxon>Metazoa</taxon>
        <taxon>Spiralia</taxon>
        <taxon>Lophotrochozoa</taxon>
        <taxon>Mollusca</taxon>
        <taxon>Cephalopoda</taxon>
        <taxon>Coleoidea</taxon>
        <taxon>Octopodiformes</taxon>
        <taxon>Octopoda</taxon>
        <taxon>Incirrata</taxon>
        <taxon>Octopodidae</taxon>
        <taxon>Octopus</taxon>
    </lineage>
</organism>
<name>A0A0L8IAN7_OCTBM</name>
<gene>
    <name evidence="2" type="ORF">OCBIM_22025043mg</name>
</gene>
<evidence type="ECO:0000313" key="2">
    <source>
        <dbReference type="EMBL" id="KOF98507.1"/>
    </source>
</evidence>
<dbReference type="EMBL" id="KQ416136">
    <property type="protein sequence ID" value="KOF98507.1"/>
    <property type="molecule type" value="Genomic_DNA"/>
</dbReference>
<accession>A0A0L8IAN7</accession>
<feature type="transmembrane region" description="Helical" evidence="1">
    <location>
        <begin position="30"/>
        <end position="53"/>
    </location>
</feature>
<dbReference type="AlphaFoldDB" id="A0A0L8IAN7"/>
<sequence length="62" mass="7366">MQKLLAFFLQRVNSLLFFHAKLLNLHSPVYPHALFSFIFISLLNLCCPQVCLLHHIYRCNMF</sequence>
<keyword evidence="1" id="KW-0812">Transmembrane</keyword>
<proteinExistence type="predicted"/>
<reference evidence="2" key="1">
    <citation type="submission" date="2015-07" db="EMBL/GenBank/DDBJ databases">
        <title>MeaNS - Measles Nucleotide Surveillance Program.</title>
        <authorList>
            <person name="Tran T."/>
            <person name="Druce J."/>
        </authorList>
    </citation>
    <scope>NUCLEOTIDE SEQUENCE</scope>
    <source>
        <strain evidence="2">UCB-OBI-ISO-001</strain>
        <tissue evidence="2">Gonad</tissue>
    </source>
</reference>
<protein>
    <submittedName>
        <fullName evidence="2">Uncharacterized protein</fullName>
    </submittedName>
</protein>
<evidence type="ECO:0000256" key="1">
    <source>
        <dbReference type="SAM" id="Phobius"/>
    </source>
</evidence>
<keyword evidence="1" id="KW-1133">Transmembrane helix</keyword>